<dbReference type="Pfam" id="PF02793">
    <property type="entry name" value="HRM"/>
    <property type="match status" value="1"/>
</dbReference>
<evidence type="ECO:0000313" key="2">
    <source>
        <dbReference type="EMBL" id="EFN84432.1"/>
    </source>
</evidence>
<dbReference type="SUPFAM" id="SSF111418">
    <property type="entry name" value="Hormone receptor domain"/>
    <property type="match status" value="1"/>
</dbReference>
<dbReference type="PROSITE" id="PS00649">
    <property type="entry name" value="G_PROTEIN_RECEP_F2_1"/>
    <property type="match status" value="1"/>
</dbReference>
<dbReference type="EMBL" id="GL448520">
    <property type="protein sequence ID" value="EFN84432.1"/>
    <property type="molecule type" value="Genomic_DNA"/>
</dbReference>
<dbReference type="OMA" id="GCEISWD"/>
<accession>E2BIN8</accession>
<dbReference type="PROSITE" id="PS50227">
    <property type="entry name" value="G_PROTEIN_RECEP_F2_3"/>
    <property type="match status" value="1"/>
</dbReference>
<dbReference type="InterPro" id="IPR036445">
    <property type="entry name" value="GPCR_2_extracell_dom_sf"/>
</dbReference>
<reference evidence="2 3" key="1">
    <citation type="journal article" date="2010" name="Science">
        <title>Genomic comparison of the ants Camponotus floridanus and Harpegnathos saltator.</title>
        <authorList>
            <person name="Bonasio R."/>
            <person name="Zhang G."/>
            <person name="Ye C."/>
            <person name="Mutti N.S."/>
            <person name="Fang X."/>
            <person name="Qin N."/>
            <person name="Donahue G."/>
            <person name="Yang P."/>
            <person name="Li Q."/>
            <person name="Li C."/>
            <person name="Zhang P."/>
            <person name="Huang Z."/>
            <person name="Berger S.L."/>
            <person name="Reinberg D."/>
            <person name="Wang J."/>
            <person name="Liebig J."/>
        </authorList>
    </citation>
    <scope>NUCLEOTIDE SEQUENCE [LARGE SCALE GENOMIC DNA]</scope>
    <source>
        <strain evidence="2 3">R22 G/1</strain>
    </source>
</reference>
<dbReference type="STRING" id="610380.E2BIN8"/>
<proteinExistence type="predicted"/>
<dbReference type="GO" id="GO:0004930">
    <property type="term" value="F:G protein-coupled receptor activity"/>
    <property type="evidence" value="ECO:0007669"/>
    <property type="project" value="InterPro"/>
</dbReference>
<dbReference type="InterPro" id="IPR017983">
    <property type="entry name" value="GPCR_2_secretin-like_CS"/>
</dbReference>
<keyword evidence="3" id="KW-1185">Reference proteome</keyword>
<organism evidence="3">
    <name type="scientific">Harpegnathos saltator</name>
    <name type="common">Jerdon's jumping ant</name>
    <dbReference type="NCBI Taxonomy" id="610380"/>
    <lineage>
        <taxon>Eukaryota</taxon>
        <taxon>Metazoa</taxon>
        <taxon>Ecdysozoa</taxon>
        <taxon>Arthropoda</taxon>
        <taxon>Hexapoda</taxon>
        <taxon>Insecta</taxon>
        <taxon>Pterygota</taxon>
        <taxon>Neoptera</taxon>
        <taxon>Endopterygota</taxon>
        <taxon>Hymenoptera</taxon>
        <taxon>Apocrita</taxon>
        <taxon>Aculeata</taxon>
        <taxon>Formicoidea</taxon>
        <taxon>Formicidae</taxon>
        <taxon>Ponerinae</taxon>
        <taxon>Ponerini</taxon>
        <taxon>Harpegnathos</taxon>
    </lineage>
</organism>
<protein>
    <submittedName>
        <fullName evidence="2">Diuretic hormone receptor</fullName>
    </submittedName>
</protein>
<feature type="domain" description="G-protein coupled receptors family 2 profile 1" evidence="1">
    <location>
        <begin position="36"/>
        <end position="93"/>
    </location>
</feature>
<dbReference type="GO" id="GO:0016020">
    <property type="term" value="C:membrane"/>
    <property type="evidence" value="ECO:0007669"/>
    <property type="project" value="InterPro"/>
</dbReference>
<dbReference type="InParanoid" id="E2BIN8"/>
<dbReference type="OrthoDB" id="6022368at2759"/>
<sequence length="117" mass="13217">MASFAANGTKRPVGDNYALNVFNYNELNESLSAELHCLVHEHQDQISSKQEQQGCEVSWDTVLCWPRTPPGTLATIPCFEEFNGILYDNSGVAQTYDVSQTPRRMRITPRGEIEYSM</sequence>
<evidence type="ECO:0000259" key="1">
    <source>
        <dbReference type="PROSITE" id="PS50227"/>
    </source>
</evidence>
<keyword evidence="2" id="KW-0675">Receptor</keyword>
<dbReference type="InterPro" id="IPR001879">
    <property type="entry name" value="GPCR_2_extracellular_dom"/>
</dbReference>
<evidence type="ECO:0000313" key="3">
    <source>
        <dbReference type="Proteomes" id="UP000008237"/>
    </source>
</evidence>
<gene>
    <name evidence="2" type="ORF">EAI_15498</name>
</gene>
<dbReference type="Proteomes" id="UP000008237">
    <property type="component" value="Unassembled WGS sequence"/>
</dbReference>
<dbReference type="Gene3D" id="4.10.1240.10">
    <property type="entry name" value="GPCR, family 2, extracellular hormone receptor domain"/>
    <property type="match status" value="1"/>
</dbReference>
<dbReference type="AlphaFoldDB" id="E2BIN8"/>
<name>E2BIN8_HARSA</name>